<keyword evidence="7 13" id="KW-0863">Zinc-finger</keyword>
<name>A0A7M5USP4_9CNID</name>
<evidence type="ECO:0000313" key="19">
    <source>
        <dbReference type="Proteomes" id="UP000594262"/>
    </source>
</evidence>
<evidence type="ECO:0000256" key="2">
    <source>
        <dbReference type="ARBA" id="ARBA00004123"/>
    </source>
</evidence>
<keyword evidence="10 14" id="KW-0156">Chromatin regulator</keyword>
<organism evidence="18 19">
    <name type="scientific">Clytia hemisphaerica</name>
    <dbReference type="NCBI Taxonomy" id="252671"/>
    <lineage>
        <taxon>Eukaryota</taxon>
        <taxon>Metazoa</taxon>
        <taxon>Cnidaria</taxon>
        <taxon>Hydrozoa</taxon>
        <taxon>Hydroidolina</taxon>
        <taxon>Leptothecata</taxon>
        <taxon>Obeliida</taxon>
        <taxon>Clytiidae</taxon>
        <taxon>Clytia</taxon>
    </lineage>
</organism>
<dbReference type="RefSeq" id="XP_066921932.1">
    <property type="nucleotide sequence ID" value="XM_067065831.1"/>
</dbReference>
<evidence type="ECO:0000256" key="12">
    <source>
        <dbReference type="ARBA" id="ARBA00023242"/>
    </source>
</evidence>
<dbReference type="Pfam" id="PF26052">
    <property type="entry name" value="BRE1B"/>
    <property type="match status" value="1"/>
</dbReference>
<dbReference type="PANTHER" id="PTHR23163">
    <property type="entry name" value="RING FINGER PROTEIN-RELATED"/>
    <property type="match status" value="1"/>
</dbReference>
<comment type="catalytic activity">
    <reaction evidence="1 14">
        <text>S-ubiquitinyl-[E2 ubiquitin-conjugating enzyme]-L-cysteine + [acceptor protein]-L-lysine = [E2 ubiquitin-conjugating enzyme]-L-cysteine + N(6)-ubiquitinyl-[acceptor protein]-L-lysine.</text>
        <dbReference type="EC" id="2.3.2.27"/>
    </reaction>
</comment>
<dbReference type="AlphaFoldDB" id="A0A7M5USP4"/>
<dbReference type="PROSITE" id="PS50089">
    <property type="entry name" value="ZF_RING_2"/>
    <property type="match status" value="1"/>
</dbReference>
<dbReference type="InterPro" id="IPR013083">
    <property type="entry name" value="Znf_RING/FYVE/PHD"/>
</dbReference>
<dbReference type="SMART" id="SM00184">
    <property type="entry name" value="RING"/>
    <property type="match status" value="1"/>
</dbReference>
<feature type="compositionally biased region" description="Basic and acidic residues" evidence="16">
    <location>
        <begin position="508"/>
        <end position="521"/>
    </location>
</feature>
<feature type="coiled-coil region" evidence="15">
    <location>
        <begin position="627"/>
        <end position="689"/>
    </location>
</feature>
<proteinExistence type="inferred from homology"/>
<evidence type="ECO:0000256" key="9">
    <source>
        <dbReference type="ARBA" id="ARBA00022833"/>
    </source>
</evidence>
<dbReference type="InterPro" id="IPR058642">
    <property type="entry name" value="BRE1A/B-like_dom"/>
</dbReference>
<dbReference type="EC" id="2.3.2.27" evidence="14"/>
<feature type="coiled-coil region" evidence="15">
    <location>
        <begin position="326"/>
        <end position="363"/>
    </location>
</feature>
<evidence type="ECO:0000256" key="13">
    <source>
        <dbReference type="PROSITE-ProRule" id="PRU00175"/>
    </source>
</evidence>
<sequence length="904" mass="104713">MSSKRGASGDGSEPPSKKKAFLLSQTAVNLGPISTEEELDLKVVKIQNAKLYSKLEEKNAQEEESKVRFAKLERLRNNDQNIISSMNVAWNQLDQDVNNLLKRFGDVSEDEALAMSETTVAFLEKLSNRTTKGTSEEIQKRVTHSSSIIERLVVRIEKNMKRNKELIETLKNDKKEEKKSLGEKKVEGDQNDFEDERNDISSTELELRQELSLTKSENLKLHDSMTSLQDKYRTMSTEYSEMKDRLATMQKENAELKAKQEDMEYDLQRATKQFEKLIKKLNETHEQGSKSSGGSSAVSGSSQQAVSSGGGGGHVKLVKDTPEDIKAEMDAKDELANNRLEELKKLQELYQNLHVEHDKLKQQLMQLPDEVIINHTKYKMLQTQFNLCYNDAQEIRRHCEEARKIVVNNRSQHIQQQEHYEMEIQTQRKKVRAEISQLERALAESRKDLELLRVEYEHNMKAHEQIGPMAKEMRHLINSLQNHNQQLKGEVSRYKKKLTDVEKKLGDIDKTKSPDKERDISDYIDLIDAPNAPTSASSSRRSESSHSSDEGDYDDVKMLRTKLKVAREKRKEMKLLLDMYKGVSKETRDKVELLKNEKTLKDEVEIMKCKLAVVTEDVVAQSKKFSDEDHLKECKKLEAKNDELKKTINNMKQEGDALLGEMEFTGQAFEEMQDQNIQLMQQLREKDDANLKLMSERIKSTQIQKLLREEKEVLLEKISALTSRQSSIDDLVKRYEEREKSLQSTLTVLEKENLLRQQAGECHKRKAVEIGTQCQEMAFRNETLSKQCDELTKSTQDRGNRLEEEIFKFNRIQEENIGLKKKLDKAKRMEYLGASDEILVEEVKMYKSKLMCPICNTRPKDAILTKCFHVFCIDCLKTRYDTRQRKCPKCNATFGNNDFHKMYM</sequence>
<comment type="subcellular location">
    <subcellularLocation>
        <location evidence="2 14">Nucleus</location>
    </subcellularLocation>
</comment>
<keyword evidence="12 14" id="KW-0539">Nucleus</keyword>
<keyword evidence="6 14" id="KW-0479">Metal-binding</keyword>
<evidence type="ECO:0000256" key="5">
    <source>
        <dbReference type="ARBA" id="ARBA00022679"/>
    </source>
</evidence>
<feature type="region of interest" description="Disordered" evidence="16">
    <location>
        <begin position="176"/>
        <end position="200"/>
    </location>
</feature>
<evidence type="ECO:0000256" key="1">
    <source>
        <dbReference type="ARBA" id="ARBA00000900"/>
    </source>
</evidence>
<dbReference type="GeneID" id="136809313"/>
<dbReference type="GO" id="GO:0016567">
    <property type="term" value="P:protein ubiquitination"/>
    <property type="evidence" value="ECO:0007669"/>
    <property type="project" value="UniProtKB-UniRule"/>
</dbReference>
<accession>A0A7M5USP4</accession>
<keyword evidence="19" id="KW-1185">Reference proteome</keyword>
<keyword evidence="9 14" id="KW-0862">Zinc</keyword>
<dbReference type="InterPro" id="IPR018957">
    <property type="entry name" value="Znf_C3HC4_RING-type"/>
</dbReference>
<keyword evidence="8 14" id="KW-0833">Ubl conjugation pathway</keyword>
<evidence type="ECO:0000256" key="6">
    <source>
        <dbReference type="ARBA" id="ARBA00022723"/>
    </source>
</evidence>
<evidence type="ECO:0000256" key="15">
    <source>
        <dbReference type="SAM" id="Coils"/>
    </source>
</evidence>
<dbReference type="InterPro" id="IPR013956">
    <property type="entry name" value="E3_ubiquit_lig_Bre1"/>
</dbReference>
<evidence type="ECO:0000256" key="8">
    <source>
        <dbReference type="ARBA" id="ARBA00022786"/>
    </source>
</evidence>
<feature type="domain" description="RING-type" evidence="17">
    <location>
        <begin position="852"/>
        <end position="891"/>
    </location>
</feature>
<dbReference type="UniPathway" id="UPA00143"/>
<feature type="compositionally biased region" description="Basic and acidic residues" evidence="16">
    <location>
        <begin position="540"/>
        <end position="553"/>
    </location>
</feature>
<protein>
    <recommendedName>
        <fullName evidence="14">E3 ubiquitin protein ligase</fullName>
        <ecNumber evidence="14">2.3.2.27</ecNumber>
    </recommendedName>
</protein>
<evidence type="ECO:0000256" key="14">
    <source>
        <dbReference type="RuleBase" id="RU365038"/>
    </source>
</evidence>
<evidence type="ECO:0000256" key="16">
    <source>
        <dbReference type="SAM" id="MobiDB-lite"/>
    </source>
</evidence>
<evidence type="ECO:0000256" key="10">
    <source>
        <dbReference type="ARBA" id="ARBA00022853"/>
    </source>
</evidence>
<dbReference type="GO" id="GO:0061630">
    <property type="term" value="F:ubiquitin protein ligase activity"/>
    <property type="evidence" value="ECO:0007669"/>
    <property type="project" value="UniProtKB-EC"/>
</dbReference>
<feature type="compositionally biased region" description="Basic and acidic residues" evidence="16">
    <location>
        <begin position="176"/>
        <end position="188"/>
    </location>
</feature>
<keyword evidence="11 14" id="KW-0175">Coiled coil</keyword>
<dbReference type="GO" id="GO:0005634">
    <property type="term" value="C:nucleus"/>
    <property type="evidence" value="ECO:0007669"/>
    <property type="project" value="UniProtKB-SubCell"/>
</dbReference>
<feature type="region of interest" description="Disordered" evidence="16">
    <location>
        <begin position="508"/>
        <end position="553"/>
    </location>
</feature>
<evidence type="ECO:0000256" key="3">
    <source>
        <dbReference type="ARBA" id="ARBA00004906"/>
    </source>
</evidence>
<dbReference type="GO" id="GO:0006325">
    <property type="term" value="P:chromatin organization"/>
    <property type="evidence" value="ECO:0007669"/>
    <property type="project" value="UniProtKB-KW"/>
</dbReference>
<keyword evidence="5 14" id="KW-0808">Transferase</keyword>
<evidence type="ECO:0000256" key="11">
    <source>
        <dbReference type="ARBA" id="ARBA00023054"/>
    </source>
</evidence>
<evidence type="ECO:0000256" key="4">
    <source>
        <dbReference type="ARBA" id="ARBA00005555"/>
    </source>
</evidence>
<dbReference type="Gene3D" id="3.30.40.10">
    <property type="entry name" value="Zinc/RING finger domain, C3HC4 (zinc finger)"/>
    <property type="match status" value="1"/>
</dbReference>
<evidence type="ECO:0000256" key="7">
    <source>
        <dbReference type="ARBA" id="ARBA00022771"/>
    </source>
</evidence>
<feature type="region of interest" description="Disordered" evidence="16">
    <location>
        <begin position="284"/>
        <end position="318"/>
    </location>
</feature>
<dbReference type="PROSITE" id="PS00518">
    <property type="entry name" value="ZF_RING_1"/>
    <property type="match status" value="1"/>
</dbReference>
<evidence type="ECO:0000259" key="17">
    <source>
        <dbReference type="PROSITE" id="PS50089"/>
    </source>
</evidence>
<dbReference type="OrthoDB" id="6020182at2759"/>
<reference evidence="18" key="1">
    <citation type="submission" date="2021-01" db="UniProtKB">
        <authorList>
            <consortium name="EnsemblMetazoa"/>
        </authorList>
    </citation>
    <scope>IDENTIFICATION</scope>
</reference>
<dbReference type="EnsemblMetazoa" id="CLYHEMT000765.1">
    <property type="protein sequence ID" value="CLYHEMP000765.1"/>
    <property type="gene ID" value="CLYHEMG000765"/>
</dbReference>
<dbReference type="GO" id="GO:0008270">
    <property type="term" value="F:zinc ion binding"/>
    <property type="evidence" value="ECO:0007669"/>
    <property type="project" value="UniProtKB-KW"/>
</dbReference>
<dbReference type="GO" id="GO:0033503">
    <property type="term" value="C:HULC complex"/>
    <property type="evidence" value="ECO:0007669"/>
    <property type="project" value="TreeGrafter"/>
</dbReference>
<dbReference type="PANTHER" id="PTHR23163:SF0">
    <property type="entry name" value="E3 UBIQUITIN-PROTEIN LIGASE BRE1"/>
    <property type="match status" value="1"/>
</dbReference>
<dbReference type="SUPFAM" id="SSF57850">
    <property type="entry name" value="RING/U-box"/>
    <property type="match status" value="1"/>
</dbReference>
<dbReference type="CDD" id="cd16704">
    <property type="entry name" value="RING-HC_RNF20-like"/>
    <property type="match status" value="1"/>
</dbReference>
<comment type="similarity">
    <text evidence="4 14">Belongs to the BRE1 family.</text>
</comment>
<comment type="pathway">
    <text evidence="3 14">Protein modification; protein ubiquitination.</text>
</comment>
<feature type="compositionally biased region" description="Low complexity" evidence="16">
    <location>
        <begin position="289"/>
        <end position="307"/>
    </location>
</feature>
<dbReference type="Pfam" id="PF00097">
    <property type="entry name" value="zf-C3HC4"/>
    <property type="match status" value="1"/>
</dbReference>
<dbReference type="InterPro" id="IPR017907">
    <property type="entry name" value="Znf_RING_CS"/>
</dbReference>
<dbReference type="InterPro" id="IPR001841">
    <property type="entry name" value="Znf_RING"/>
</dbReference>
<feature type="coiled-coil region" evidence="15">
    <location>
        <begin position="421"/>
        <end position="504"/>
    </location>
</feature>
<dbReference type="Proteomes" id="UP000594262">
    <property type="component" value="Unplaced"/>
</dbReference>
<evidence type="ECO:0000313" key="18">
    <source>
        <dbReference type="EnsemblMetazoa" id="CLYHEMP000765.1"/>
    </source>
</evidence>